<feature type="transmembrane region" description="Helical" evidence="1">
    <location>
        <begin position="64"/>
        <end position="86"/>
    </location>
</feature>
<dbReference type="Proteomes" id="UP000646877">
    <property type="component" value="Unassembled WGS sequence"/>
</dbReference>
<accession>A0A8I2H6U6</accession>
<evidence type="ECO:0000256" key="1">
    <source>
        <dbReference type="SAM" id="Phobius"/>
    </source>
</evidence>
<proteinExistence type="predicted"/>
<dbReference type="RefSeq" id="WP_039495799.1">
    <property type="nucleotide sequence ID" value="NZ_CBCSDF010000001.1"/>
</dbReference>
<evidence type="ECO:0000313" key="3">
    <source>
        <dbReference type="EMBL" id="WOX30383.1"/>
    </source>
</evidence>
<sequence>MITTEQYFIGFLVSLISFIVAVLISKQRHKLVQPWIKAIVLLTSVLSFFICMSILSGLFSDAVIISKAAGQSIIFILVGFGIYKFIAHTKAKSRQ</sequence>
<keyword evidence="1" id="KW-0812">Transmembrane</keyword>
<feature type="transmembrane region" description="Helical" evidence="1">
    <location>
        <begin position="36"/>
        <end position="58"/>
    </location>
</feature>
<reference evidence="2" key="1">
    <citation type="submission" date="2019-10" db="EMBL/GenBank/DDBJ databases">
        <authorList>
            <person name="Paulsen S."/>
        </authorList>
    </citation>
    <scope>NUCLEOTIDE SEQUENCE</scope>
    <source>
        <strain evidence="2">LMG 19692</strain>
    </source>
</reference>
<dbReference type="EMBL" id="WEIA01000004">
    <property type="protein sequence ID" value="NLR21241.1"/>
    <property type="molecule type" value="Genomic_DNA"/>
</dbReference>
<keyword evidence="5" id="KW-1185">Reference proteome</keyword>
<dbReference type="Proteomes" id="UP001304419">
    <property type="component" value="Chromosome 1"/>
</dbReference>
<keyword evidence="1" id="KW-1133">Transmembrane helix</keyword>
<evidence type="ECO:0000313" key="2">
    <source>
        <dbReference type="EMBL" id="NLR21241.1"/>
    </source>
</evidence>
<evidence type="ECO:0000313" key="4">
    <source>
        <dbReference type="Proteomes" id="UP000646877"/>
    </source>
</evidence>
<feature type="transmembrane region" description="Helical" evidence="1">
    <location>
        <begin position="6"/>
        <end position="24"/>
    </location>
</feature>
<reference evidence="3 5" key="2">
    <citation type="submission" date="2023-10" db="EMBL/GenBank/DDBJ databases">
        <title>To unveil natural product biosynthetic capacity in Pseudoalteromonas.</title>
        <authorList>
            <person name="Wang J."/>
        </authorList>
    </citation>
    <scope>NUCLEOTIDE SEQUENCE [LARGE SCALE GENOMIC DNA]</scope>
    <source>
        <strain evidence="3 5">DSM 15914</strain>
    </source>
</reference>
<name>A0A8I2H6U6_9GAMM</name>
<evidence type="ECO:0008006" key="6">
    <source>
        <dbReference type="Google" id="ProtNLM"/>
    </source>
</evidence>
<gene>
    <name evidence="2" type="ORF">F9Y85_07920</name>
    <name evidence="3" type="ORF">R5H13_09030</name>
</gene>
<protein>
    <recommendedName>
        <fullName evidence="6">YesK-like protein</fullName>
    </recommendedName>
</protein>
<dbReference type="AlphaFoldDB" id="A0A8I2H6U6"/>
<organism evidence="2 4">
    <name type="scientific">Pseudoalteromonas maricaloris</name>
    <dbReference type="NCBI Taxonomy" id="184924"/>
    <lineage>
        <taxon>Bacteria</taxon>
        <taxon>Pseudomonadati</taxon>
        <taxon>Pseudomonadota</taxon>
        <taxon>Gammaproteobacteria</taxon>
        <taxon>Alteromonadales</taxon>
        <taxon>Pseudoalteromonadaceae</taxon>
        <taxon>Pseudoalteromonas</taxon>
    </lineage>
</organism>
<evidence type="ECO:0000313" key="5">
    <source>
        <dbReference type="Proteomes" id="UP001304419"/>
    </source>
</evidence>
<dbReference type="EMBL" id="CP137578">
    <property type="protein sequence ID" value="WOX30383.1"/>
    <property type="molecule type" value="Genomic_DNA"/>
</dbReference>
<keyword evidence="1" id="KW-0472">Membrane</keyword>